<name>A0A6A4I4H9_9AGAR</name>
<dbReference type="AlphaFoldDB" id="A0A6A4I4H9"/>
<evidence type="ECO:0000313" key="1">
    <source>
        <dbReference type="EMBL" id="KAE9405639.1"/>
    </source>
</evidence>
<reference evidence="1" key="1">
    <citation type="journal article" date="2019" name="Environ. Microbiol.">
        <title>Fungal ecological strategies reflected in gene transcription - a case study of two litter decomposers.</title>
        <authorList>
            <person name="Barbi F."/>
            <person name="Kohler A."/>
            <person name="Barry K."/>
            <person name="Baskaran P."/>
            <person name="Daum C."/>
            <person name="Fauchery L."/>
            <person name="Ihrmark K."/>
            <person name="Kuo A."/>
            <person name="LaButti K."/>
            <person name="Lipzen A."/>
            <person name="Morin E."/>
            <person name="Grigoriev I.V."/>
            <person name="Henrissat B."/>
            <person name="Lindahl B."/>
            <person name="Martin F."/>
        </authorList>
    </citation>
    <scope>NUCLEOTIDE SEQUENCE</scope>
    <source>
        <strain evidence="1">JB14</strain>
    </source>
</reference>
<dbReference type="OrthoDB" id="2911993at2759"/>
<sequence length="530" mass="60092">MALLIGGPKTHIKDRIGRLINRFSHRSFADRESNIPRVIQDCADENHQSFADRETTIPRVIKDCVDENTQALNSPIQQLPLELLQIIFDYVCECNLLHCLESSAPTGPPTKLKTPATKLPVPLSLIPALSIGSTCTEWYSIACSTPSLWSRFELEISCRSSQKVVCFTKIVQLFLERSGKDFLTIRLHLKGLDRLVHSPVMHLLLQRSHRWQILQYDGDLTISDHIPIGFQFTKLQAIEVQRVTPGADRLEPFALAPKLRTLGIPSIGPTTTPLLKRITTLQTFMDSFYDFADHCPRLTTATLWAQKKKWAPSFSLLQTHRCLVHLRTLRLGLYDLDMENNLLKYMLSSFNLPALTELHMHARHVTSSPCVWPQHQFTLFLSNSSCQITTLVLLQMRIPCQDLISILGCLPSLTYLHISDQFILPDQSPITPELICNLCWSTESGCLRLVPRLSCLVLDFYGKSFDDAGFANAVVSRWAPDPKMAKALGIECLRAVVLHCYNYQVDTSSYKVLRFLENEGLRVVVYSRGY</sequence>
<dbReference type="Proteomes" id="UP000799118">
    <property type="component" value="Unassembled WGS sequence"/>
</dbReference>
<gene>
    <name evidence="1" type="ORF">BT96DRAFT_1015377</name>
</gene>
<dbReference type="Gene3D" id="3.80.10.10">
    <property type="entry name" value="Ribonuclease Inhibitor"/>
    <property type="match status" value="1"/>
</dbReference>
<dbReference type="EMBL" id="ML769407">
    <property type="protein sequence ID" value="KAE9405639.1"/>
    <property type="molecule type" value="Genomic_DNA"/>
</dbReference>
<proteinExistence type="predicted"/>
<organism evidence="1 2">
    <name type="scientific">Gymnopus androsaceus JB14</name>
    <dbReference type="NCBI Taxonomy" id="1447944"/>
    <lineage>
        <taxon>Eukaryota</taxon>
        <taxon>Fungi</taxon>
        <taxon>Dikarya</taxon>
        <taxon>Basidiomycota</taxon>
        <taxon>Agaricomycotina</taxon>
        <taxon>Agaricomycetes</taxon>
        <taxon>Agaricomycetidae</taxon>
        <taxon>Agaricales</taxon>
        <taxon>Marasmiineae</taxon>
        <taxon>Omphalotaceae</taxon>
        <taxon>Gymnopus</taxon>
    </lineage>
</organism>
<evidence type="ECO:0008006" key="3">
    <source>
        <dbReference type="Google" id="ProtNLM"/>
    </source>
</evidence>
<protein>
    <recommendedName>
        <fullName evidence="3">F-box domain-containing protein</fullName>
    </recommendedName>
</protein>
<dbReference type="SUPFAM" id="SSF52047">
    <property type="entry name" value="RNI-like"/>
    <property type="match status" value="1"/>
</dbReference>
<dbReference type="InterPro" id="IPR032675">
    <property type="entry name" value="LRR_dom_sf"/>
</dbReference>
<evidence type="ECO:0000313" key="2">
    <source>
        <dbReference type="Proteomes" id="UP000799118"/>
    </source>
</evidence>
<keyword evidence="2" id="KW-1185">Reference proteome</keyword>
<accession>A0A6A4I4H9</accession>